<keyword evidence="1" id="KW-1133">Transmembrane helix</keyword>
<reference evidence="2 3" key="1">
    <citation type="submission" date="2015-08" db="EMBL/GenBank/DDBJ databases">
        <authorList>
            <person name="Babu N.S."/>
            <person name="Beckwith C.J."/>
            <person name="Beseler K.G."/>
            <person name="Brison A."/>
            <person name="Carone J.V."/>
            <person name="Caskin T.P."/>
            <person name="Diamond M."/>
            <person name="Durham M.E."/>
            <person name="Foxe J.M."/>
            <person name="Go M."/>
            <person name="Henderson B.A."/>
            <person name="Jones I.B."/>
            <person name="McGettigan J.A."/>
            <person name="Micheletti S.J."/>
            <person name="Nasrallah M.E."/>
            <person name="Ortiz D."/>
            <person name="Piller C.R."/>
            <person name="Privatt S.R."/>
            <person name="Schneider S.L."/>
            <person name="Sharp S."/>
            <person name="Smith T.C."/>
            <person name="Stanton J.D."/>
            <person name="Ullery H.E."/>
            <person name="Wilson R.J."/>
            <person name="Serrano M.G."/>
            <person name="Buck G."/>
            <person name="Lee V."/>
            <person name="Wang Y."/>
            <person name="Carvalho R."/>
            <person name="Voegtly L."/>
            <person name="Shi R."/>
            <person name="Duckworth R."/>
            <person name="Johnson A."/>
            <person name="Loviza R."/>
            <person name="Walstead R."/>
            <person name="Shah Z."/>
            <person name="Kiflezghi M."/>
            <person name="Wade K."/>
            <person name="Ball S.L."/>
            <person name="Bradley K.W."/>
            <person name="Asai D.J."/>
            <person name="Bowman C.A."/>
            <person name="Russell D.A."/>
            <person name="Pope W.H."/>
            <person name="Jacobs-Sera D."/>
            <person name="Hendrix R.W."/>
            <person name="Hatfull G.F."/>
        </authorList>
    </citation>
    <scope>NUCLEOTIDE SEQUENCE [LARGE SCALE GENOMIC DNA]</scope>
    <source>
        <strain evidence="2 3">DSM 27648</strain>
    </source>
</reference>
<name>A0A0K1QDB6_9BACT</name>
<keyword evidence="1" id="KW-0472">Membrane</keyword>
<dbReference type="STRING" id="1391654.AKJ09_10424"/>
<evidence type="ECO:0000313" key="3">
    <source>
        <dbReference type="Proteomes" id="UP000064967"/>
    </source>
</evidence>
<accession>A0A0K1QDB6</accession>
<dbReference type="AlphaFoldDB" id="A0A0K1QDB6"/>
<proteinExistence type="predicted"/>
<dbReference type="Proteomes" id="UP000064967">
    <property type="component" value="Chromosome"/>
</dbReference>
<dbReference type="EMBL" id="CP012333">
    <property type="protein sequence ID" value="AKV03761.1"/>
    <property type="molecule type" value="Genomic_DNA"/>
</dbReference>
<gene>
    <name evidence="2" type="ORF">AKJ09_10424</name>
</gene>
<keyword evidence="1" id="KW-0812">Transmembrane</keyword>
<dbReference type="KEGG" id="llu:AKJ09_10424"/>
<keyword evidence="3" id="KW-1185">Reference proteome</keyword>
<protein>
    <submittedName>
        <fullName evidence="2">Uncharacterized protein</fullName>
    </submittedName>
</protein>
<evidence type="ECO:0000256" key="1">
    <source>
        <dbReference type="SAM" id="Phobius"/>
    </source>
</evidence>
<organism evidence="2 3">
    <name type="scientific">Labilithrix luteola</name>
    <dbReference type="NCBI Taxonomy" id="1391654"/>
    <lineage>
        <taxon>Bacteria</taxon>
        <taxon>Pseudomonadati</taxon>
        <taxon>Myxococcota</taxon>
        <taxon>Polyangia</taxon>
        <taxon>Polyangiales</taxon>
        <taxon>Labilitrichaceae</taxon>
        <taxon>Labilithrix</taxon>
    </lineage>
</organism>
<sequence>MIERLVGPWPSAQRQAISFDTTLGEDRVQKVRIASGRVVVYDDAYPVSIKVAFSVAAIGAVICGAGATLLLLRGVRSLLSRRGGNRPRKNV</sequence>
<feature type="transmembrane region" description="Helical" evidence="1">
    <location>
        <begin position="51"/>
        <end position="72"/>
    </location>
</feature>
<evidence type="ECO:0000313" key="2">
    <source>
        <dbReference type="EMBL" id="AKV03761.1"/>
    </source>
</evidence>